<gene>
    <name evidence="1" type="ORF">UK23_32565</name>
</gene>
<dbReference type="PATRIC" id="fig|68170.10.peg.8485"/>
<dbReference type="RefSeq" id="WP_045315543.1">
    <property type="nucleotide sequence ID" value="NZ_JYJG01000282.1"/>
</dbReference>
<evidence type="ECO:0008006" key="3">
    <source>
        <dbReference type="Google" id="ProtNLM"/>
    </source>
</evidence>
<dbReference type="STRING" id="68170.GCA_000974445_04995"/>
<evidence type="ECO:0000313" key="2">
    <source>
        <dbReference type="Proteomes" id="UP000033393"/>
    </source>
</evidence>
<keyword evidence="2" id="KW-1185">Reference proteome</keyword>
<proteinExistence type="predicted"/>
<accession>A0A0F0GJ76</accession>
<reference evidence="1 2" key="1">
    <citation type="submission" date="2015-02" db="EMBL/GenBank/DDBJ databases">
        <authorList>
            <person name="Ju K.-S."/>
            <person name="Doroghazi J.R."/>
            <person name="Metcalf W."/>
        </authorList>
    </citation>
    <scope>NUCLEOTIDE SEQUENCE [LARGE SCALE GENOMIC DNA]</scope>
    <source>
        <strain evidence="1 2">NRRL B-16140</strain>
    </source>
</reference>
<dbReference type="EMBL" id="JYJG01000282">
    <property type="protein sequence ID" value="KJK43619.1"/>
    <property type="molecule type" value="Genomic_DNA"/>
</dbReference>
<evidence type="ECO:0000313" key="1">
    <source>
        <dbReference type="EMBL" id="KJK43619.1"/>
    </source>
</evidence>
<dbReference type="AlphaFoldDB" id="A0A0F0GJ76"/>
<name>A0A0F0GJ76_LENAE</name>
<sequence>MWAVIGVWELSPEMHDEWRAQVPLMASSKVGTPGFAHGTWTQDGHAIQVFDNEDDARRYHAKMRDEGYLERPGLRNVVWDVTEVGAESQAP</sequence>
<dbReference type="OrthoDB" id="3386152at2"/>
<comment type="caution">
    <text evidence="1">The sequence shown here is derived from an EMBL/GenBank/DDBJ whole genome shotgun (WGS) entry which is preliminary data.</text>
</comment>
<organism evidence="1 2">
    <name type="scientific">Lentzea aerocolonigenes</name>
    <name type="common">Lechevalieria aerocolonigenes</name>
    <name type="synonym">Saccharothrix aerocolonigenes</name>
    <dbReference type="NCBI Taxonomy" id="68170"/>
    <lineage>
        <taxon>Bacteria</taxon>
        <taxon>Bacillati</taxon>
        <taxon>Actinomycetota</taxon>
        <taxon>Actinomycetes</taxon>
        <taxon>Pseudonocardiales</taxon>
        <taxon>Pseudonocardiaceae</taxon>
        <taxon>Lentzea</taxon>
    </lineage>
</organism>
<protein>
    <recommendedName>
        <fullName evidence="3">YCII-related domain-containing protein</fullName>
    </recommendedName>
</protein>
<dbReference type="Proteomes" id="UP000033393">
    <property type="component" value="Unassembled WGS sequence"/>
</dbReference>